<accession>T1BYP1</accession>
<sequence>MIEIALEIIVMIKQVPDSQEVVIDPVTFTLNRGAARNVINPADENAIEAALRIKDKTGAHITVITMGPPFAETALIDCMSRGVDDAVLVTDRAF</sequence>
<evidence type="ECO:0000313" key="2">
    <source>
        <dbReference type="EMBL" id="EQD58164.1"/>
    </source>
</evidence>
<evidence type="ECO:0000259" key="1">
    <source>
        <dbReference type="Pfam" id="PF01012"/>
    </source>
</evidence>
<dbReference type="InterPro" id="IPR014730">
    <property type="entry name" value="ETF_a/b_N"/>
</dbReference>
<protein>
    <submittedName>
        <fullName evidence="2">Electron transfer flavoprotein alpha/beta-subunit</fullName>
    </submittedName>
</protein>
<dbReference type="SUPFAM" id="SSF52402">
    <property type="entry name" value="Adenine nucleotide alpha hydrolases-like"/>
    <property type="match status" value="1"/>
</dbReference>
<dbReference type="InterPro" id="IPR014729">
    <property type="entry name" value="Rossmann-like_a/b/a_fold"/>
</dbReference>
<dbReference type="EMBL" id="AUZX01007787">
    <property type="protein sequence ID" value="EQD58164.1"/>
    <property type="molecule type" value="Genomic_DNA"/>
</dbReference>
<dbReference type="Pfam" id="PF01012">
    <property type="entry name" value="ETF"/>
    <property type="match status" value="1"/>
</dbReference>
<reference evidence="2" key="2">
    <citation type="journal article" date="2014" name="ISME J.">
        <title>Microbial stratification in low pH oxic and suboxic macroscopic growths along an acid mine drainage.</title>
        <authorList>
            <person name="Mendez-Garcia C."/>
            <person name="Mesa V."/>
            <person name="Sprenger R.R."/>
            <person name="Richter M."/>
            <person name="Diez M.S."/>
            <person name="Solano J."/>
            <person name="Bargiela R."/>
            <person name="Golyshina O.V."/>
            <person name="Manteca A."/>
            <person name="Ramos J.L."/>
            <person name="Gallego J.R."/>
            <person name="Llorente I."/>
            <person name="Martins Dos Santos V.A."/>
            <person name="Jensen O.N."/>
            <person name="Pelaez A.I."/>
            <person name="Sanchez J."/>
            <person name="Ferrer M."/>
        </authorList>
    </citation>
    <scope>NUCLEOTIDE SEQUENCE</scope>
</reference>
<name>T1BYP1_9ZZZZ</name>
<dbReference type="Gene3D" id="3.40.50.620">
    <property type="entry name" value="HUPs"/>
    <property type="match status" value="1"/>
</dbReference>
<dbReference type="PANTHER" id="PTHR21294:SF17">
    <property type="entry name" value="PROTEIN FIXA"/>
    <property type="match status" value="1"/>
</dbReference>
<dbReference type="PANTHER" id="PTHR21294">
    <property type="entry name" value="ELECTRON TRANSFER FLAVOPROTEIN BETA-SUBUNIT"/>
    <property type="match status" value="1"/>
</dbReference>
<reference evidence="2" key="1">
    <citation type="submission" date="2013-08" db="EMBL/GenBank/DDBJ databases">
        <authorList>
            <person name="Mendez C."/>
            <person name="Richter M."/>
            <person name="Ferrer M."/>
            <person name="Sanchez J."/>
        </authorList>
    </citation>
    <scope>NUCLEOTIDE SEQUENCE</scope>
</reference>
<gene>
    <name evidence="2" type="ORF">B1A_10925</name>
</gene>
<feature type="non-terminal residue" evidence="2">
    <location>
        <position position="94"/>
    </location>
</feature>
<dbReference type="GO" id="GO:0009055">
    <property type="term" value="F:electron transfer activity"/>
    <property type="evidence" value="ECO:0007669"/>
    <property type="project" value="InterPro"/>
</dbReference>
<feature type="domain" description="Electron transfer flavoprotein alpha/beta-subunit N-terminal" evidence="1">
    <location>
        <begin position="28"/>
        <end position="94"/>
    </location>
</feature>
<organism evidence="2">
    <name type="scientific">mine drainage metagenome</name>
    <dbReference type="NCBI Taxonomy" id="410659"/>
    <lineage>
        <taxon>unclassified sequences</taxon>
        <taxon>metagenomes</taxon>
        <taxon>ecological metagenomes</taxon>
    </lineage>
</organism>
<comment type="caution">
    <text evidence="2">The sequence shown here is derived from an EMBL/GenBank/DDBJ whole genome shotgun (WGS) entry which is preliminary data.</text>
</comment>
<dbReference type="InterPro" id="IPR012255">
    <property type="entry name" value="ETF_b"/>
</dbReference>
<dbReference type="AlphaFoldDB" id="T1BYP1"/>
<proteinExistence type="predicted"/>